<feature type="compositionally biased region" description="Basic residues" evidence="1">
    <location>
        <begin position="197"/>
        <end position="207"/>
    </location>
</feature>
<evidence type="ECO:0000313" key="4">
    <source>
        <dbReference type="EMBL" id="KAJ0408924.1"/>
    </source>
</evidence>
<dbReference type="GO" id="GO:0098588">
    <property type="term" value="C:bounding membrane of organelle"/>
    <property type="evidence" value="ECO:0007669"/>
    <property type="project" value="UniProtKB-ARBA"/>
</dbReference>
<accession>A0AAD5M8Y1</accession>
<proteinExistence type="predicted"/>
<feature type="compositionally biased region" description="Low complexity" evidence="1">
    <location>
        <begin position="666"/>
        <end position="675"/>
    </location>
</feature>
<feature type="domain" description="Peroxin/Ferlin" evidence="2">
    <location>
        <begin position="89"/>
        <end position="157"/>
    </location>
</feature>
<evidence type="ECO:0000259" key="2">
    <source>
        <dbReference type="SMART" id="SM00693"/>
    </source>
</evidence>
<comment type="caution">
    <text evidence="4">The sequence shown here is derived from an EMBL/GenBank/DDBJ whole genome shotgun (WGS) entry which is preliminary data.</text>
</comment>
<feature type="region of interest" description="Disordered" evidence="1">
    <location>
        <begin position="666"/>
        <end position="702"/>
    </location>
</feature>
<gene>
    <name evidence="4" type="ORF">P43SY_002803</name>
</gene>
<dbReference type="SMART" id="SM00694">
    <property type="entry name" value="DysFC"/>
    <property type="match status" value="1"/>
</dbReference>
<evidence type="ECO:0000259" key="3">
    <source>
        <dbReference type="SMART" id="SM00694"/>
    </source>
</evidence>
<dbReference type="SMART" id="SM00693">
    <property type="entry name" value="DysFN"/>
    <property type="match status" value="1"/>
</dbReference>
<organism evidence="4 5">
    <name type="scientific">Pythium insidiosum</name>
    <name type="common">Pythiosis disease agent</name>
    <dbReference type="NCBI Taxonomy" id="114742"/>
    <lineage>
        <taxon>Eukaryota</taxon>
        <taxon>Sar</taxon>
        <taxon>Stramenopiles</taxon>
        <taxon>Oomycota</taxon>
        <taxon>Peronosporomycetes</taxon>
        <taxon>Pythiales</taxon>
        <taxon>Pythiaceae</taxon>
        <taxon>Pythium</taxon>
    </lineage>
</organism>
<evidence type="ECO:0000313" key="5">
    <source>
        <dbReference type="Proteomes" id="UP001209570"/>
    </source>
</evidence>
<dbReference type="Pfam" id="PF06398">
    <property type="entry name" value="Pex24p"/>
    <property type="match status" value="1"/>
</dbReference>
<dbReference type="Proteomes" id="UP001209570">
    <property type="component" value="Unassembled WGS sequence"/>
</dbReference>
<feature type="region of interest" description="Disordered" evidence="1">
    <location>
        <begin position="380"/>
        <end position="424"/>
    </location>
</feature>
<name>A0AAD5M8Y1_PYTIN</name>
<dbReference type="InterPro" id="IPR006614">
    <property type="entry name" value="Peroxin/Ferlin"/>
</dbReference>
<dbReference type="InterPro" id="IPR010482">
    <property type="entry name" value="TECPR1-like_DysF"/>
</dbReference>
<evidence type="ECO:0000256" key="1">
    <source>
        <dbReference type="SAM" id="MobiDB-lite"/>
    </source>
</evidence>
<dbReference type="PANTHER" id="PTHR48125">
    <property type="entry name" value="LP07818P1"/>
    <property type="match status" value="1"/>
</dbReference>
<sequence>MRWTAERDVDPAYRAFHARLTAFFWAHDPRQVASIDALLAKHKVSEADALIIGYIHPLTPWRLPVTPQGEEEELIQRVHREFGVRDFSGDVATDDLYEHERYSYLSFSWGSSFPGHLLPTDRRRWSGIHGAPSAQHREKVEPQLPVGWRWTSDWAIDKETSNCDADGWIYAFDFTMLNFMVKRNGGRNAPKSTDYVRRRRWIRHRTRLPPPTAQAAKEKPADAVDNQDDLTIPDALDVDDDEGDDPGDEEEDEEKLVADEEELRVDGDGSRPGTLRKTSSRRPSPPISLPSTLPSESKAPEKTSHHVETATLQHFSLTMEKAALDAAWAMAVKNLETIYTQAKSHHALRKKRWSVKKEKIRQQMNLLEKTIASMQSFVHDEQLKRRHSSSQLSAMRDSKTPSSKSAVRMPLSPGAGATASRVSSSDTSGINLASKLQCAQSKLDALKRMYWHPREKQYTLRFSIDGIFYGLRDFLIESLVGTFAMHVSHQTNGAQGVTPTCKVQLKGHTVARGRHVKVVGERGTIVPKTIWDLMHVDTDFDATVMLIYVEDIADERNPWLEGKAIGRWEFLFGPDATRVDLANFSRRTKGGVDLPEPVVRKLMSDVLSSLLRDLALLYFPTELAVAFEKPPARLDIEGEINVTGPSIENVMDREIELTVNLAPLGSHSASASASPSPSPSPSPSLSPSPISTASTASPSPMVTPRSPAVAAPFAAVAAVASATVSLLTGGDTDEHMRQIAALLELTPAQLNLLVALRHCGLFPASHSFKSVTALCEYYNAFFLAELSDGATDHIQTLRTTWTQLLELLFIRKMKARAVADAAAIVAAAAGTPTPPAAPAPAASKAKSSAALLQSADHKYELFDMNKLWDRVHALTKKPVRLELRVTRLNCTADAMHVVDAMAQMYERLVLGIDYSKPRVGAEQLIYGFRFGRKPTVSLAAAHATHSQSTQLLDPTIHLQMDASFRTRLKAFSQICRALKGLVDIAKHNLKRVSVEVAGKIRGTGDDCVMSGSFRDLDFVGPVNLSLHVPAMFLGQYRMQTVPLEGDDDRVALQLELLVPPSMRPAVRKAVAARRHQRKPVKAHADEGDDDDVLLRATLADVAMEVLLDVDALVEQHRARSHSSATEMTAPWAPSATFARQVEHATKHDKHTALSVAVHSRTGQADVDEMERAGPVVRIPSPTSRPGEPYGKIRLATSDLTELHVRAKSGTFSTHASLLVHVLIDHLRPLFLASFPEHQVLFDRVQSCLLRWLQSPSMATEFQVLVKAFLHGDSQELFFTACGSPAHPTPVTYHDEVAMLDVVLQVDDLVNIWIDDRYPPYASPLYF</sequence>
<feature type="compositionally biased region" description="Acidic residues" evidence="1">
    <location>
        <begin position="236"/>
        <end position="263"/>
    </location>
</feature>
<dbReference type="EMBL" id="JAKCXM010000007">
    <property type="protein sequence ID" value="KAJ0408924.1"/>
    <property type="molecule type" value="Genomic_DNA"/>
</dbReference>
<feature type="domain" description="Peroxin/Ferlin" evidence="3">
    <location>
        <begin position="167"/>
        <end position="208"/>
    </location>
</feature>
<feature type="region of interest" description="Disordered" evidence="1">
    <location>
        <begin position="188"/>
        <end position="306"/>
    </location>
</feature>
<dbReference type="PANTHER" id="PTHR48125:SF10">
    <property type="entry name" value="OS12G0136300 PROTEIN"/>
    <property type="match status" value="1"/>
</dbReference>
<protein>
    <recommendedName>
        <fullName evidence="2 3">Peroxin/Ferlin domain-containing protein</fullName>
    </recommendedName>
</protein>
<keyword evidence="5" id="KW-1185">Reference proteome</keyword>
<feature type="compositionally biased region" description="Pro residues" evidence="1">
    <location>
        <begin position="676"/>
        <end position="686"/>
    </location>
</feature>
<reference evidence="4" key="1">
    <citation type="submission" date="2021-12" db="EMBL/GenBank/DDBJ databases">
        <title>Prjna785345.</title>
        <authorList>
            <person name="Rujirawat T."/>
            <person name="Krajaejun T."/>
        </authorList>
    </citation>
    <scope>NUCLEOTIDE SEQUENCE</scope>
    <source>
        <strain evidence="4">Pi057C3</strain>
    </source>
</reference>
<dbReference type="GO" id="GO:0005737">
    <property type="term" value="C:cytoplasm"/>
    <property type="evidence" value="ECO:0007669"/>
    <property type="project" value="UniProtKB-ARBA"/>
</dbReference>
<feature type="compositionally biased region" description="Low complexity" evidence="1">
    <location>
        <begin position="687"/>
        <end position="702"/>
    </location>
</feature>